<dbReference type="PANTHER" id="PTHR35802:SF1">
    <property type="entry name" value="PROTEASE SYNTHASE AND SPORULATION PROTEIN PAI 2"/>
    <property type="match status" value="1"/>
</dbReference>
<evidence type="ECO:0000313" key="1">
    <source>
        <dbReference type="EMBL" id="RVQ66362.1"/>
    </source>
</evidence>
<gene>
    <name evidence="1" type="ORF">EKN06_10005</name>
</gene>
<dbReference type="OrthoDB" id="9794948at2"/>
<keyword evidence="2" id="KW-1185">Reference proteome</keyword>
<dbReference type="PANTHER" id="PTHR35802">
    <property type="entry name" value="PROTEASE SYNTHASE AND SPORULATION PROTEIN PAI 2"/>
    <property type="match status" value="1"/>
</dbReference>
<protein>
    <submittedName>
        <fullName evidence="1">FMN-binding negative transcriptional regulator</fullName>
    </submittedName>
</protein>
<dbReference type="EMBL" id="RXOL01000004">
    <property type="protein sequence ID" value="RVQ66362.1"/>
    <property type="molecule type" value="Genomic_DNA"/>
</dbReference>
<dbReference type="SUPFAM" id="SSF50475">
    <property type="entry name" value="FMN-binding split barrel"/>
    <property type="match status" value="1"/>
</dbReference>
<reference evidence="1 2" key="1">
    <citation type="submission" date="2018-12" db="EMBL/GenBank/DDBJ databases">
        <title>Croceicoccus ponticola sp. nov., a lipolytic bacterium isolated from seawater.</title>
        <authorList>
            <person name="Yoon J.-H."/>
        </authorList>
    </citation>
    <scope>NUCLEOTIDE SEQUENCE [LARGE SCALE GENOMIC DNA]</scope>
    <source>
        <strain evidence="1 2">GM-16</strain>
    </source>
</reference>
<name>A0A437GW93_9SPHN</name>
<sequence>MRSLRITCQGWRIGPPEIPILAVACNPRDLFGEVMATVENSNVDAGSTFERFTPGDVRLLIETYPLAWLEGMDRGRGAMLPLIGVFDTNDILVELIGHFPRSHDLHDALTHNGAAVARFCGPQGYVSPSNAGRRDWAPTWNFCFVEAVLAVEVSDAFTDTALDTLVDHMEADRTSPWRKEELGERLPRMRERIVGFRARVESIRGRFKLGQDETVADLQHIMNSLANDDLAFWMRRMNRNRLPGADA</sequence>
<comment type="caution">
    <text evidence="1">The sequence shown here is derived from an EMBL/GenBank/DDBJ whole genome shotgun (WGS) entry which is preliminary data.</text>
</comment>
<organism evidence="1 2">
    <name type="scientific">Croceicoccus ponticola</name>
    <dbReference type="NCBI Taxonomy" id="2217664"/>
    <lineage>
        <taxon>Bacteria</taxon>
        <taxon>Pseudomonadati</taxon>
        <taxon>Pseudomonadota</taxon>
        <taxon>Alphaproteobacteria</taxon>
        <taxon>Sphingomonadales</taxon>
        <taxon>Erythrobacteraceae</taxon>
        <taxon>Croceicoccus</taxon>
    </lineage>
</organism>
<accession>A0A437GW93</accession>
<dbReference type="InterPro" id="IPR007396">
    <property type="entry name" value="TR_PAI2-type"/>
</dbReference>
<proteinExistence type="predicted"/>
<dbReference type="Proteomes" id="UP000283003">
    <property type="component" value="Unassembled WGS sequence"/>
</dbReference>
<dbReference type="AlphaFoldDB" id="A0A437GW93"/>
<dbReference type="Pfam" id="PF04299">
    <property type="entry name" value="FMN_bind_2"/>
    <property type="match status" value="1"/>
</dbReference>
<dbReference type="Gene3D" id="2.30.110.10">
    <property type="entry name" value="Electron Transport, Fmn-binding Protein, Chain A"/>
    <property type="match status" value="1"/>
</dbReference>
<dbReference type="InterPro" id="IPR012349">
    <property type="entry name" value="Split_barrel_FMN-bd"/>
</dbReference>
<evidence type="ECO:0000313" key="2">
    <source>
        <dbReference type="Proteomes" id="UP000283003"/>
    </source>
</evidence>